<accession>A0AA35TS35</accession>
<keyword evidence="1" id="KW-0472">Membrane</keyword>
<dbReference type="EMBL" id="CASHTH010003985">
    <property type="protein sequence ID" value="CAI8052072.1"/>
    <property type="molecule type" value="Genomic_DNA"/>
</dbReference>
<gene>
    <name evidence="2" type="ORF">GBAR_LOCUS28507</name>
</gene>
<sequence>MLLYPGPECFTSGLMAILIIILRVIPM</sequence>
<keyword evidence="1" id="KW-0812">Transmembrane</keyword>
<proteinExistence type="predicted"/>
<keyword evidence="1" id="KW-1133">Transmembrane helix</keyword>
<feature type="transmembrane region" description="Helical" evidence="1">
    <location>
        <begin position="6"/>
        <end position="25"/>
    </location>
</feature>
<dbReference type="AlphaFoldDB" id="A0AA35TS35"/>
<name>A0AA35TS35_GEOBA</name>
<keyword evidence="3" id="KW-1185">Reference proteome</keyword>
<evidence type="ECO:0000256" key="1">
    <source>
        <dbReference type="SAM" id="Phobius"/>
    </source>
</evidence>
<organism evidence="2 3">
    <name type="scientific">Geodia barretti</name>
    <name type="common">Barrett's horny sponge</name>
    <dbReference type="NCBI Taxonomy" id="519541"/>
    <lineage>
        <taxon>Eukaryota</taxon>
        <taxon>Metazoa</taxon>
        <taxon>Porifera</taxon>
        <taxon>Demospongiae</taxon>
        <taxon>Heteroscleromorpha</taxon>
        <taxon>Tetractinellida</taxon>
        <taxon>Astrophorina</taxon>
        <taxon>Geodiidae</taxon>
        <taxon>Geodia</taxon>
    </lineage>
</organism>
<reference evidence="2" key="1">
    <citation type="submission" date="2023-03" db="EMBL/GenBank/DDBJ databases">
        <authorList>
            <person name="Steffen K."/>
            <person name="Cardenas P."/>
        </authorList>
    </citation>
    <scope>NUCLEOTIDE SEQUENCE</scope>
</reference>
<protein>
    <submittedName>
        <fullName evidence="2">Uncharacterized protein</fullName>
    </submittedName>
</protein>
<evidence type="ECO:0000313" key="2">
    <source>
        <dbReference type="EMBL" id="CAI8052072.1"/>
    </source>
</evidence>
<evidence type="ECO:0000313" key="3">
    <source>
        <dbReference type="Proteomes" id="UP001174909"/>
    </source>
</evidence>
<dbReference type="Proteomes" id="UP001174909">
    <property type="component" value="Unassembled WGS sequence"/>
</dbReference>
<comment type="caution">
    <text evidence="2">The sequence shown here is derived from an EMBL/GenBank/DDBJ whole genome shotgun (WGS) entry which is preliminary data.</text>
</comment>